<dbReference type="GO" id="GO:0006310">
    <property type="term" value="P:DNA recombination"/>
    <property type="evidence" value="ECO:0007669"/>
    <property type="project" value="UniProtKB-KW"/>
</dbReference>
<reference evidence="7" key="1">
    <citation type="journal article" date="2011" name="MBio">
        <title>Novel metabolic attributes of the genus Cyanothece, comprising a group of unicellular nitrogen-fixing Cyanobacteria.</title>
        <authorList>
            <person name="Bandyopadhyay A."/>
            <person name="Elvitigala T."/>
            <person name="Welsh E."/>
            <person name="Stockel J."/>
            <person name="Liberton M."/>
            <person name="Min H."/>
            <person name="Sherman L.A."/>
            <person name="Pakrasi H.B."/>
        </authorList>
    </citation>
    <scope>NUCLEOTIDE SEQUENCE [LARGE SCALE GENOMIC DNA]</scope>
    <source>
        <strain evidence="7">PCC 7822</strain>
    </source>
</reference>
<evidence type="ECO:0000259" key="5">
    <source>
        <dbReference type="Pfam" id="PF01385"/>
    </source>
</evidence>
<keyword evidence="2" id="KW-0815">Transposition</keyword>
<dbReference type="InterPro" id="IPR001959">
    <property type="entry name" value="Transposase"/>
</dbReference>
<evidence type="ECO:0000313" key="6">
    <source>
        <dbReference type="EMBL" id="ADN16580.1"/>
    </source>
</evidence>
<keyword evidence="7" id="KW-1185">Reference proteome</keyword>
<dbReference type="KEGG" id="cyj:Cyan7822_4674"/>
<comment type="similarity">
    <text evidence="1">In the C-terminal section; belongs to the transposase 35 family.</text>
</comment>
<accession>E0UEL2</accession>
<dbReference type="Proteomes" id="UP000008206">
    <property type="component" value="Chromosome"/>
</dbReference>
<dbReference type="HOGENOM" id="CLU_032903_16_0_3"/>
<dbReference type="RefSeq" id="WP_013324622.1">
    <property type="nucleotide sequence ID" value="NC_014501.1"/>
</dbReference>
<dbReference type="AlphaFoldDB" id="E0UEL2"/>
<dbReference type="GO" id="GO:0032196">
    <property type="term" value="P:transposition"/>
    <property type="evidence" value="ECO:0007669"/>
    <property type="project" value="UniProtKB-KW"/>
</dbReference>
<feature type="domain" description="Probable transposase IS891/IS1136/IS1341" evidence="5">
    <location>
        <begin position="175"/>
        <end position="281"/>
    </location>
</feature>
<dbReference type="OrthoDB" id="442799at2"/>
<dbReference type="GO" id="GO:0003677">
    <property type="term" value="F:DNA binding"/>
    <property type="evidence" value="ECO:0007669"/>
    <property type="project" value="UniProtKB-KW"/>
</dbReference>
<dbReference type="EMBL" id="CP002198">
    <property type="protein sequence ID" value="ADN16580.1"/>
    <property type="molecule type" value="Genomic_DNA"/>
</dbReference>
<dbReference type="NCBIfam" id="NF040570">
    <property type="entry name" value="guided_TnpB"/>
    <property type="match status" value="1"/>
</dbReference>
<dbReference type="NCBIfam" id="TIGR01766">
    <property type="entry name" value="IS200/IS605 family accessory protein TnpB-like domain"/>
    <property type="match status" value="1"/>
</dbReference>
<name>E0UEL2_GLOV7</name>
<dbReference type="eggNOG" id="COG0675">
    <property type="taxonomic scope" value="Bacteria"/>
</dbReference>
<protein>
    <submittedName>
        <fullName evidence="6">Transposase, IS605 OrfB family</fullName>
    </submittedName>
</protein>
<evidence type="ECO:0000313" key="7">
    <source>
        <dbReference type="Proteomes" id="UP000008206"/>
    </source>
</evidence>
<dbReference type="Pfam" id="PF01385">
    <property type="entry name" value="OrfB_IS605"/>
    <property type="match status" value="1"/>
</dbReference>
<evidence type="ECO:0000256" key="1">
    <source>
        <dbReference type="ARBA" id="ARBA00008761"/>
    </source>
</evidence>
<evidence type="ECO:0000256" key="4">
    <source>
        <dbReference type="ARBA" id="ARBA00023172"/>
    </source>
</evidence>
<evidence type="ECO:0000256" key="2">
    <source>
        <dbReference type="ARBA" id="ARBA00022578"/>
    </source>
</evidence>
<dbReference type="InterPro" id="IPR010095">
    <property type="entry name" value="Cas12f1-like_TNB"/>
</dbReference>
<keyword evidence="3" id="KW-0238">DNA-binding</keyword>
<proteinExistence type="inferred from homology"/>
<dbReference type="STRING" id="497965.Cyan7822_4674"/>
<gene>
    <name evidence="6" type="ordered locus">Cyan7822_4674</name>
</gene>
<organism evidence="6 7">
    <name type="scientific">Gloeothece verrucosa (strain PCC 7822)</name>
    <name type="common">Cyanothece sp. (strain PCC 7822)</name>
    <dbReference type="NCBI Taxonomy" id="497965"/>
    <lineage>
        <taxon>Bacteria</taxon>
        <taxon>Bacillati</taxon>
        <taxon>Cyanobacteriota</taxon>
        <taxon>Cyanophyceae</taxon>
        <taxon>Oscillatoriophycideae</taxon>
        <taxon>Chroococcales</taxon>
        <taxon>Aphanothecaceae</taxon>
        <taxon>Gloeothece</taxon>
        <taxon>Gloeothece verrucosa</taxon>
    </lineage>
</organism>
<keyword evidence="4" id="KW-0233">DNA recombination</keyword>
<evidence type="ECO:0000256" key="3">
    <source>
        <dbReference type="ARBA" id="ARBA00023125"/>
    </source>
</evidence>
<sequence length="427" mass="49368">MYGCQQNLITTSSELKAILEFICSESHKLTNCGIYYARQLYFKTRKILGKFDLEKEYKTNKHFQVLYSQAAQQILRSVAESFKSFQELNKKYKKGELKDKSKLPKYRKKGGLALITYPKQALKLVDNQIRIPLGKTVKRWFSIDSFSLLMPSNFKFEDIKELRILPRNQCFYVEFVYELETQDKSLNQDNVLGLDPGINNWITAVSNVGTSFIIDGKHLKSVNRWYNKQVSTIKEGKSQGFWSNRLAKITERRNRQMRDAVNKAARIVINHCLDNNIGVIVFGWNDEVKKGVNLGKKNHQSFVSIPTAKLKNRIAQLCELYKIKFIQQDESYTSKSSFLDGDFIPTYGEKPNEWKSSGKRVKRGLFRTSNNQYINADCNGAANVIRKLQQVSTILNFDLSRVSRAVLTQPQKLKFWSAKKTRSNVDL</sequence>